<dbReference type="EMBL" id="JANKHO010002456">
    <property type="protein sequence ID" value="KAJ3492451.1"/>
    <property type="molecule type" value="Genomic_DNA"/>
</dbReference>
<reference evidence="2" key="1">
    <citation type="submission" date="2022-07" db="EMBL/GenBank/DDBJ databases">
        <title>Genome Sequence of Agrocybe chaxingu.</title>
        <authorList>
            <person name="Buettner E."/>
        </authorList>
    </citation>
    <scope>NUCLEOTIDE SEQUENCE</scope>
    <source>
        <strain evidence="2">MP-N11</strain>
    </source>
</reference>
<keyword evidence="1" id="KW-0812">Transmembrane</keyword>
<feature type="transmembrane region" description="Helical" evidence="1">
    <location>
        <begin position="36"/>
        <end position="58"/>
    </location>
</feature>
<dbReference type="AlphaFoldDB" id="A0A9W8JWN5"/>
<keyword evidence="1" id="KW-0472">Membrane</keyword>
<keyword evidence="3" id="KW-1185">Reference proteome</keyword>
<proteinExistence type="predicted"/>
<dbReference type="Proteomes" id="UP001148786">
    <property type="component" value="Unassembled WGS sequence"/>
</dbReference>
<feature type="transmembrane region" description="Helical" evidence="1">
    <location>
        <begin position="94"/>
        <end position="111"/>
    </location>
</feature>
<comment type="caution">
    <text evidence="2">The sequence shown here is derived from an EMBL/GenBank/DDBJ whole genome shotgun (WGS) entry which is preliminary data.</text>
</comment>
<evidence type="ECO:0000256" key="1">
    <source>
        <dbReference type="SAM" id="Phobius"/>
    </source>
</evidence>
<sequence length="194" mass="21684">MASNFFNDNLRSKEALTQLSAFILVRRSHAKMEEAHTHYVVALPFLLYGICTMLSGWVEDEQMVKVEHHSPILNTMLAWFEWIHQPNNISPEEFAFSLAILLAVAWAGVINRHCHSSPYVLVQALRTLAVAIGHSPPLFSDPDHLRPTAQALIGILRLGLPSSNATSELAPADLHLMKEEAFLCIDILFPPLNL</sequence>
<evidence type="ECO:0000313" key="2">
    <source>
        <dbReference type="EMBL" id="KAJ3492451.1"/>
    </source>
</evidence>
<gene>
    <name evidence="2" type="ORF">NLJ89_g11235</name>
</gene>
<keyword evidence="1" id="KW-1133">Transmembrane helix</keyword>
<accession>A0A9W8JWN5</accession>
<name>A0A9W8JWN5_9AGAR</name>
<protein>
    <submittedName>
        <fullName evidence="2">Uncharacterized protein</fullName>
    </submittedName>
</protein>
<evidence type="ECO:0000313" key="3">
    <source>
        <dbReference type="Proteomes" id="UP001148786"/>
    </source>
</evidence>
<organism evidence="2 3">
    <name type="scientific">Agrocybe chaxingu</name>
    <dbReference type="NCBI Taxonomy" id="84603"/>
    <lineage>
        <taxon>Eukaryota</taxon>
        <taxon>Fungi</taxon>
        <taxon>Dikarya</taxon>
        <taxon>Basidiomycota</taxon>
        <taxon>Agaricomycotina</taxon>
        <taxon>Agaricomycetes</taxon>
        <taxon>Agaricomycetidae</taxon>
        <taxon>Agaricales</taxon>
        <taxon>Agaricineae</taxon>
        <taxon>Strophariaceae</taxon>
        <taxon>Agrocybe</taxon>
    </lineage>
</organism>